<dbReference type="Proteomes" id="UP000003959">
    <property type="component" value="Unassembled WGS sequence"/>
</dbReference>
<protein>
    <submittedName>
        <fullName evidence="1">Uncharacterized protein</fullName>
    </submittedName>
</protein>
<proteinExistence type="predicted"/>
<dbReference type="AlphaFoldDB" id="F4XRV9"/>
<dbReference type="HOGENOM" id="CLU_3170366_0_0_3"/>
<name>F4XRV9_9CYAN</name>
<reference evidence="2" key="1">
    <citation type="journal article" date="2011" name="Proc. Natl. Acad. Sci. U.S.A.">
        <title>Genomic insights into the physiology and ecology of the marine filamentous cyanobacterium Lyngbya majuscula.</title>
        <authorList>
            <person name="Jones A.C."/>
            <person name="Monroe E.A."/>
            <person name="Podell S."/>
            <person name="Hess W.R."/>
            <person name="Klages S."/>
            <person name="Esquenazi E."/>
            <person name="Niessen S."/>
            <person name="Hoover H."/>
            <person name="Rothmann M."/>
            <person name="Lasken R.S."/>
            <person name="Yates J.R.III."/>
            <person name="Reinhardt R."/>
            <person name="Kube M."/>
            <person name="Burkart M.D."/>
            <person name="Allen E.E."/>
            <person name="Dorrestein P.C."/>
            <person name="Gerwick W.H."/>
            <person name="Gerwick L."/>
        </authorList>
    </citation>
    <scope>NUCLEOTIDE SEQUENCE [LARGE SCALE GENOMIC DNA]</scope>
    <source>
        <strain evidence="2">3L</strain>
    </source>
</reference>
<organism evidence="1 2">
    <name type="scientific">Moorena producens 3L</name>
    <dbReference type="NCBI Taxonomy" id="489825"/>
    <lineage>
        <taxon>Bacteria</taxon>
        <taxon>Bacillati</taxon>
        <taxon>Cyanobacteriota</taxon>
        <taxon>Cyanophyceae</taxon>
        <taxon>Coleofasciculales</taxon>
        <taxon>Coleofasciculaceae</taxon>
        <taxon>Moorena</taxon>
    </lineage>
</organism>
<dbReference type="RefSeq" id="WP_008184207.1">
    <property type="nucleotide sequence ID" value="NZ_GL890907.1"/>
</dbReference>
<accession>F4XRV9</accession>
<sequence length="47" mass="5291">MGNAHQYPIIFSHPTKCDRYQPLVGIAQVNSGRIWGWKPAMPTLPNV</sequence>
<keyword evidence="2" id="KW-1185">Reference proteome</keyword>
<evidence type="ECO:0000313" key="2">
    <source>
        <dbReference type="Proteomes" id="UP000003959"/>
    </source>
</evidence>
<gene>
    <name evidence="1" type="ORF">LYNGBM3L_05340</name>
</gene>
<evidence type="ECO:0000313" key="1">
    <source>
        <dbReference type="EMBL" id="EGJ32678.1"/>
    </source>
</evidence>
<dbReference type="EMBL" id="GL890907">
    <property type="protein sequence ID" value="EGJ32678.1"/>
    <property type="molecule type" value="Genomic_DNA"/>
</dbReference>